<protein>
    <recommendedName>
        <fullName evidence="9">DUF4149 domain-containing protein</fullName>
    </recommendedName>
</protein>
<evidence type="ECO:0000256" key="1">
    <source>
        <dbReference type="ARBA" id="ARBA00004141"/>
    </source>
</evidence>
<keyword evidence="2 6" id="KW-0812">Transmembrane</keyword>
<feature type="transmembrane region" description="Helical" evidence="6">
    <location>
        <begin position="57"/>
        <end position="74"/>
    </location>
</feature>
<name>A0A6A6NY15_9PEZI</name>
<evidence type="ECO:0000256" key="6">
    <source>
        <dbReference type="SAM" id="Phobius"/>
    </source>
</evidence>
<evidence type="ECO:0000256" key="5">
    <source>
        <dbReference type="ARBA" id="ARBA00038013"/>
    </source>
</evidence>
<proteinExistence type="inferred from homology"/>
<feature type="transmembrane region" description="Helical" evidence="6">
    <location>
        <begin position="138"/>
        <end position="157"/>
    </location>
</feature>
<dbReference type="GO" id="GO:0016236">
    <property type="term" value="P:macroautophagy"/>
    <property type="evidence" value="ECO:0007669"/>
    <property type="project" value="TreeGrafter"/>
</dbReference>
<feature type="transmembrane region" description="Helical" evidence="6">
    <location>
        <begin position="81"/>
        <end position="101"/>
    </location>
</feature>
<dbReference type="Proteomes" id="UP000799766">
    <property type="component" value="Unassembled WGS sequence"/>
</dbReference>
<dbReference type="GO" id="GO:0005741">
    <property type="term" value="C:mitochondrial outer membrane"/>
    <property type="evidence" value="ECO:0007669"/>
    <property type="project" value="TreeGrafter"/>
</dbReference>
<dbReference type="InterPro" id="IPR051668">
    <property type="entry name" value="ATG33"/>
</dbReference>
<organism evidence="7 8">
    <name type="scientific">Lineolata rhizophorae</name>
    <dbReference type="NCBI Taxonomy" id="578093"/>
    <lineage>
        <taxon>Eukaryota</taxon>
        <taxon>Fungi</taxon>
        <taxon>Dikarya</taxon>
        <taxon>Ascomycota</taxon>
        <taxon>Pezizomycotina</taxon>
        <taxon>Dothideomycetes</taxon>
        <taxon>Dothideomycetes incertae sedis</taxon>
        <taxon>Lineolatales</taxon>
        <taxon>Lineolataceae</taxon>
        <taxon>Lineolata</taxon>
    </lineage>
</organism>
<dbReference type="PANTHER" id="PTHR37278:SF1">
    <property type="entry name" value="AUTOPHAGY-RELATED PROTEIN 33-RELATED"/>
    <property type="match status" value="1"/>
</dbReference>
<evidence type="ECO:0000313" key="8">
    <source>
        <dbReference type="Proteomes" id="UP000799766"/>
    </source>
</evidence>
<keyword evidence="4 6" id="KW-0472">Membrane</keyword>
<gene>
    <name evidence="7" type="ORF">BDY21DRAFT_372528</name>
</gene>
<evidence type="ECO:0000313" key="7">
    <source>
        <dbReference type="EMBL" id="KAF2456424.1"/>
    </source>
</evidence>
<evidence type="ECO:0000256" key="4">
    <source>
        <dbReference type="ARBA" id="ARBA00023136"/>
    </source>
</evidence>
<comment type="similarity">
    <text evidence="5">Belongs to the ATG33 family.</text>
</comment>
<dbReference type="PANTHER" id="PTHR37278">
    <property type="entry name" value="AUTOPHAGY-RELATED PROTEIN 33-RELATED"/>
    <property type="match status" value="1"/>
</dbReference>
<keyword evidence="8" id="KW-1185">Reference proteome</keyword>
<reference evidence="7" key="1">
    <citation type="journal article" date="2020" name="Stud. Mycol.">
        <title>101 Dothideomycetes genomes: a test case for predicting lifestyles and emergence of pathogens.</title>
        <authorList>
            <person name="Haridas S."/>
            <person name="Albert R."/>
            <person name="Binder M."/>
            <person name="Bloem J."/>
            <person name="Labutti K."/>
            <person name="Salamov A."/>
            <person name="Andreopoulos B."/>
            <person name="Baker S."/>
            <person name="Barry K."/>
            <person name="Bills G."/>
            <person name="Bluhm B."/>
            <person name="Cannon C."/>
            <person name="Castanera R."/>
            <person name="Culley D."/>
            <person name="Daum C."/>
            <person name="Ezra D."/>
            <person name="Gonzalez J."/>
            <person name="Henrissat B."/>
            <person name="Kuo A."/>
            <person name="Liang C."/>
            <person name="Lipzen A."/>
            <person name="Lutzoni F."/>
            <person name="Magnuson J."/>
            <person name="Mondo S."/>
            <person name="Nolan M."/>
            <person name="Ohm R."/>
            <person name="Pangilinan J."/>
            <person name="Park H.-J."/>
            <person name="Ramirez L."/>
            <person name="Alfaro M."/>
            <person name="Sun H."/>
            <person name="Tritt A."/>
            <person name="Yoshinaga Y."/>
            <person name="Zwiers L.-H."/>
            <person name="Turgeon B."/>
            <person name="Goodwin S."/>
            <person name="Spatafora J."/>
            <person name="Crous P."/>
            <person name="Grigoriev I."/>
        </authorList>
    </citation>
    <scope>NUCLEOTIDE SEQUENCE</scope>
    <source>
        <strain evidence="7">ATCC 16933</strain>
    </source>
</reference>
<evidence type="ECO:0000256" key="3">
    <source>
        <dbReference type="ARBA" id="ARBA00022989"/>
    </source>
</evidence>
<evidence type="ECO:0008006" key="9">
    <source>
        <dbReference type="Google" id="ProtNLM"/>
    </source>
</evidence>
<dbReference type="GO" id="GO:0000422">
    <property type="term" value="P:autophagy of mitochondrion"/>
    <property type="evidence" value="ECO:0007669"/>
    <property type="project" value="TreeGrafter"/>
</dbReference>
<accession>A0A6A6NY15</accession>
<evidence type="ECO:0000256" key="2">
    <source>
        <dbReference type="ARBA" id="ARBA00022692"/>
    </source>
</evidence>
<sequence length="168" mass="18055">MISLFKFVGTFSLGLLTGISYSLTTITLPSLLTLPTAPLCARTLSTLRARSTAHYRLFGRVASASLALAFALSPSRARHPYLLWTALVAAAGCAGGVELALRHAHEDDDIRDMGAAREDEVNGEEVREAVERLRVVEGVRTGVLGIGLMMGIVGLWGDRFGSRRLRGC</sequence>
<comment type="subcellular location">
    <subcellularLocation>
        <location evidence="1">Membrane</location>
        <topology evidence="1">Multi-pass membrane protein</topology>
    </subcellularLocation>
</comment>
<dbReference type="AlphaFoldDB" id="A0A6A6NY15"/>
<keyword evidence="3 6" id="KW-1133">Transmembrane helix</keyword>
<dbReference type="EMBL" id="MU001683">
    <property type="protein sequence ID" value="KAF2456424.1"/>
    <property type="molecule type" value="Genomic_DNA"/>
</dbReference>